<keyword evidence="7" id="KW-1185">Reference proteome</keyword>
<dbReference type="GO" id="GO:0051537">
    <property type="term" value="F:2 iron, 2 sulfur cluster binding"/>
    <property type="evidence" value="ECO:0007669"/>
    <property type="project" value="UniProtKB-KW"/>
</dbReference>
<evidence type="ECO:0000256" key="2">
    <source>
        <dbReference type="ARBA" id="ARBA00022723"/>
    </source>
</evidence>
<keyword evidence="3" id="KW-0408">Iron</keyword>
<dbReference type="InterPro" id="IPR042216">
    <property type="entry name" value="MitoNEET_CISD"/>
</dbReference>
<dbReference type="GO" id="GO:0005737">
    <property type="term" value="C:cytoplasm"/>
    <property type="evidence" value="ECO:0007669"/>
    <property type="project" value="UniProtKB-ARBA"/>
</dbReference>
<dbReference type="InterPro" id="IPR018967">
    <property type="entry name" value="FeS-contain_CDGSH-typ"/>
</dbReference>
<dbReference type="AlphaFoldDB" id="A0A7X0LVL2"/>
<reference evidence="6 7" key="1">
    <citation type="submission" date="2020-08" db="EMBL/GenBank/DDBJ databases">
        <title>Genomic Encyclopedia of Type Strains, Phase IV (KMG-IV): sequencing the most valuable type-strain genomes for metagenomic binning, comparative biology and taxonomic classification.</title>
        <authorList>
            <person name="Goeker M."/>
        </authorList>
    </citation>
    <scope>NUCLEOTIDE SEQUENCE [LARGE SCALE GENOMIC DNA]</scope>
    <source>
        <strain evidence="6 7">DSM 5391</strain>
    </source>
</reference>
<sequence length="66" mass="7045">MANQIKILDNGPLVVTGDIQLSDSAGNDYTKKEKIFLCRCGQSSNKPFCDGAHKKAGFASSPRASN</sequence>
<name>A0A7X0LVL2_9BACI</name>
<dbReference type="SMART" id="SM00704">
    <property type="entry name" value="ZnF_CDGSH"/>
    <property type="match status" value="1"/>
</dbReference>
<evidence type="ECO:0000259" key="5">
    <source>
        <dbReference type="SMART" id="SM00704"/>
    </source>
</evidence>
<proteinExistence type="predicted"/>
<dbReference type="GO" id="GO:0046872">
    <property type="term" value="F:metal ion binding"/>
    <property type="evidence" value="ECO:0007669"/>
    <property type="project" value="UniProtKB-KW"/>
</dbReference>
<gene>
    <name evidence="6" type="ORF">HNR53_002776</name>
</gene>
<dbReference type="EMBL" id="JACHGK010000009">
    <property type="protein sequence ID" value="MBB6446126.1"/>
    <property type="molecule type" value="Genomic_DNA"/>
</dbReference>
<evidence type="ECO:0000313" key="6">
    <source>
        <dbReference type="EMBL" id="MBB6446126.1"/>
    </source>
</evidence>
<dbReference type="Gene3D" id="3.40.5.90">
    <property type="entry name" value="CDGSH iron-sulfur domain, mitoNEET-type"/>
    <property type="match status" value="1"/>
</dbReference>
<accession>A0A7X0LVL2</accession>
<dbReference type="RefSeq" id="WP_184526839.1">
    <property type="nucleotide sequence ID" value="NZ_JACHGK010000009.1"/>
</dbReference>
<evidence type="ECO:0000256" key="3">
    <source>
        <dbReference type="ARBA" id="ARBA00023004"/>
    </source>
</evidence>
<evidence type="ECO:0000256" key="1">
    <source>
        <dbReference type="ARBA" id="ARBA00022714"/>
    </source>
</evidence>
<evidence type="ECO:0000256" key="4">
    <source>
        <dbReference type="ARBA" id="ARBA00023014"/>
    </source>
</evidence>
<feature type="domain" description="Iron-binding zinc finger CDGSH type" evidence="5">
    <location>
        <begin position="14"/>
        <end position="59"/>
    </location>
</feature>
<dbReference type="Proteomes" id="UP000531594">
    <property type="component" value="Unassembled WGS sequence"/>
</dbReference>
<comment type="caution">
    <text evidence="6">The sequence shown here is derived from an EMBL/GenBank/DDBJ whole genome shotgun (WGS) entry which is preliminary data.</text>
</comment>
<keyword evidence="1" id="KW-0001">2Fe-2S</keyword>
<dbReference type="Pfam" id="PF09360">
    <property type="entry name" value="zf-CDGSH"/>
    <property type="match status" value="1"/>
</dbReference>
<protein>
    <submittedName>
        <fullName evidence="6">CDGSH-type Zn-finger protein</fullName>
    </submittedName>
</protein>
<organism evidence="6 7">
    <name type="scientific">Bacillus benzoevorans</name>
    <dbReference type="NCBI Taxonomy" id="1456"/>
    <lineage>
        <taxon>Bacteria</taxon>
        <taxon>Bacillati</taxon>
        <taxon>Bacillota</taxon>
        <taxon>Bacilli</taxon>
        <taxon>Bacillales</taxon>
        <taxon>Bacillaceae</taxon>
        <taxon>Bacillus</taxon>
    </lineage>
</organism>
<keyword evidence="2" id="KW-0479">Metal-binding</keyword>
<evidence type="ECO:0000313" key="7">
    <source>
        <dbReference type="Proteomes" id="UP000531594"/>
    </source>
</evidence>
<keyword evidence="4" id="KW-0411">Iron-sulfur</keyword>